<dbReference type="InterPro" id="IPR019796">
    <property type="entry name" value="G6P_DH_AS"/>
</dbReference>
<dbReference type="GO" id="GO:0005829">
    <property type="term" value="C:cytosol"/>
    <property type="evidence" value="ECO:0007669"/>
    <property type="project" value="TreeGrafter"/>
</dbReference>
<dbReference type="Pfam" id="PF00479">
    <property type="entry name" value="G6PD_N"/>
    <property type="match status" value="1"/>
</dbReference>
<dbReference type="Pfam" id="PF02781">
    <property type="entry name" value="G6PD_C"/>
    <property type="match status" value="1"/>
</dbReference>
<dbReference type="Gene3D" id="3.40.50.720">
    <property type="entry name" value="NAD(P)-binding Rossmann-like Domain"/>
    <property type="match status" value="1"/>
</dbReference>
<dbReference type="InterPro" id="IPR001282">
    <property type="entry name" value="G6P_DH"/>
</dbReference>
<dbReference type="PIRSF" id="PIRSF000110">
    <property type="entry name" value="G6PD"/>
    <property type="match status" value="1"/>
</dbReference>
<evidence type="ECO:0000256" key="3">
    <source>
        <dbReference type="ARBA" id="ARBA00022526"/>
    </source>
</evidence>
<evidence type="ECO:0000259" key="9">
    <source>
        <dbReference type="Pfam" id="PF02781"/>
    </source>
</evidence>
<dbReference type="PROSITE" id="PS00069">
    <property type="entry name" value="G6P_DEHYDROGENASE"/>
    <property type="match status" value="1"/>
</dbReference>
<feature type="binding site" evidence="7">
    <location>
        <position position="252"/>
    </location>
    <ligand>
        <name>substrate</name>
    </ligand>
</feature>
<feature type="binding site" evidence="7">
    <location>
        <position position="377"/>
    </location>
    <ligand>
        <name>substrate</name>
    </ligand>
</feature>
<dbReference type="Gene3D" id="3.30.360.10">
    <property type="entry name" value="Dihydrodipicolinate Reductase, domain 2"/>
    <property type="match status" value="1"/>
</dbReference>
<feature type="domain" description="Glucose-6-phosphate dehydrogenase C-terminal" evidence="9">
    <location>
        <begin position="226"/>
        <end position="531"/>
    </location>
</feature>
<feature type="binding site" evidence="7">
    <location>
        <position position="218"/>
    </location>
    <ligand>
        <name>substrate</name>
    </ligand>
</feature>
<dbReference type="PRINTS" id="PR00079">
    <property type="entry name" value="G6PDHDRGNASE"/>
</dbReference>
<proteinExistence type="inferred from homology"/>
<accession>A0A5C5VU16</accession>
<dbReference type="PANTHER" id="PTHR23429">
    <property type="entry name" value="GLUCOSE-6-PHOSPHATE 1-DEHYDROGENASE G6PD"/>
    <property type="match status" value="1"/>
</dbReference>
<comment type="function">
    <text evidence="7">Catalyzes the oxidation of glucose 6-phosphate to 6-phosphogluconolactone.</text>
</comment>
<dbReference type="GO" id="GO:0004345">
    <property type="term" value="F:glucose-6-phosphate dehydrogenase activity"/>
    <property type="evidence" value="ECO:0007669"/>
    <property type="project" value="UniProtKB-UniRule"/>
</dbReference>
<dbReference type="SUPFAM" id="SSF51735">
    <property type="entry name" value="NAD(P)-binding Rossmann-fold domains"/>
    <property type="match status" value="1"/>
</dbReference>
<dbReference type="GO" id="GO:0050661">
    <property type="term" value="F:NADP binding"/>
    <property type="evidence" value="ECO:0007669"/>
    <property type="project" value="UniProtKB-UniRule"/>
</dbReference>
<evidence type="ECO:0000259" key="8">
    <source>
        <dbReference type="Pfam" id="PF00479"/>
    </source>
</evidence>
<feature type="active site" description="Proton acceptor" evidence="7">
    <location>
        <position position="277"/>
    </location>
</feature>
<dbReference type="PANTHER" id="PTHR23429:SF0">
    <property type="entry name" value="GLUCOSE-6-PHOSPHATE 1-DEHYDROGENASE"/>
    <property type="match status" value="1"/>
</dbReference>
<feature type="binding site" evidence="7">
    <location>
        <position position="214"/>
    </location>
    <ligand>
        <name>substrate</name>
    </ligand>
</feature>
<comment type="pathway">
    <text evidence="1 7">Carbohydrate degradation; pentose phosphate pathway; D-ribulose 5-phosphate from D-glucose 6-phosphate (oxidative stage): step 1/3.</text>
</comment>
<reference evidence="10 11" key="1">
    <citation type="submission" date="2019-02" db="EMBL/GenBank/DDBJ databases">
        <title>Deep-cultivation of Planctomycetes and their phenomic and genomic characterization uncovers novel biology.</title>
        <authorList>
            <person name="Wiegand S."/>
            <person name="Jogler M."/>
            <person name="Boedeker C."/>
            <person name="Pinto D."/>
            <person name="Vollmers J."/>
            <person name="Rivas-Marin E."/>
            <person name="Kohn T."/>
            <person name="Peeters S.H."/>
            <person name="Heuer A."/>
            <person name="Rast P."/>
            <person name="Oberbeckmann S."/>
            <person name="Bunk B."/>
            <person name="Jeske O."/>
            <person name="Meyerdierks A."/>
            <person name="Storesund J.E."/>
            <person name="Kallscheuer N."/>
            <person name="Luecker S."/>
            <person name="Lage O.M."/>
            <person name="Pohl T."/>
            <person name="Merkel B.J."/>
            <person name="Hornburger P."/>
            <person name="Mueller R.-W."/>
            <person name="Bruemmer F."/>
            <person name="Labrenz M."/>
            <person name="Spormann A.M."/>
            <person name="Op Den Camp H."/>
            <person name="Overmann J."/>
            <person name="Amann R."/>
            <person name="Jetten M.S.M."/>
            <person name="Mascher T."/>
            <person name="Medema M.H."/>
            <person name="Devos D.P."/>
            <person name="Kaster A.-K."/>
            <person name="Ovreas L."/>
            <person name="Rohde M."/>
            <person name="Galperin M.Y."/>
            <person name="Jogler C."/>
        </authorList>
    </citation>
    <scope>NUCLEOTIDE SEQUENCE [LARGE SCALE GENOMIC DNA]</scope>
    <source>
        <strain evidence="10 11">KOR42</strain>
    </source>
</reference>
<keyword evidence="3 7" id="KW-0313">Glucose metabolism</keyword>
<feature type="binding site" evidence="7">
    <location>
        <begin position="120"/>
        <end position="121"/>
    </location>
    <ligand>
        <name>NADP(+)</name>
        <dbReference type="ChEBI" id="CHEBI:58349"/>
    </ligand>
</feature>
<feature type="domain" description="Glucose-6-phosphate dehydrogenase NAD-binding" evidence="8">
    <location>
        <begin position="41"/>
        <end position="223"/>
    </location>
</feature>
<dbReference type="EC" id="1.1.1.49" evidence="7"/>
<feature type="binding site" evidence="7">
    <location>
        <position position="272"/>
    </location>
    <ligand>
        <name>substrate</name>
    </ligand>
</feature>
<evidence type="ECO:0000256" key="1">
    <source>
        <dbReference type="ARBA" id="ARBA00004937"/>
    </source>
</evidence>
<dbReference type="InterPro" id="IPR036291">
    <property type="entry name" value="NAD(P)-bd_dom_sf"/>
</dbReference>
<comment type="caution">
    <text evidence="7">Lacks conserved residue(s) required for the propagation of feature annotation.</text>
</comment>
<dbReference type="HAMAP" id="MF_00966">
    <property type="entry name" value="G6PD"/>
    <property type="match status" value="1"/>
</dbReference>
<evidence type="ECO:0000256" key="2">
    <source>
        <dbReference type="ARBA" id="ARBA00009975"/>
    </source>
</evidence>
<evidence type="ECO:0000256" key="4">
    <source>
        <dbReference type="ARBA" id="ARBA00022857"/>
    </source>
</evidence>
<comment type="caution">
    <text evidence="10">The sequence shown here is derived from an EMBL/GenBank/DDBJ whole genome shotgun (WGS) entry which is preliminary data.</text>
</comment>
<protein>
    <recommendedName>
        <fullName evidence="7">Glucose-6-phosphate 1-dehydrogenase</fullName>
        <shortName evidence="7">G6PD</shortName>
        <ecNumber evidence="7">1.1.1.49</ecNumber>
    </recommendedName>
</protein>
<dbReference type="NCBIfam" id="TIGR00871">
    <property type="entry name" value="zwf"/>
    <property type="match status" value="1"/>
</dbReference>
<organism evidence="10 11">
    <name type="scientific">Thalassoglobus neptunius</name>
    <dbReference type="NCBI Taxonomy" id="1938619"/>
    <lineage>
        <taxon>Bacteria</taxon>
        <taxon>Pseudomonadati</taxon>
        <taxon>Planctomycetota</taxon>
        <taxon>Planctomycetia</taxon>
        <taxon>Planctomycetales</taxon>
        <taxon>Planctomycetaceae</taxon>
        <taxon>Thalassoglobus</taxon>
    </lineage>
</organism>
<evidence type="ECO:0000256" key="6">
    <source>
        <dbReference type="ARBA" id="ARBA00023277"/>
    </source>
</evidence>
<dbReference type="Proteomes" id="UP000317243">
    <property type="component" value="Unassembled WGS sequence"/>
</dbReference>
<feature type="binding site" evidence="7">
    <location>
        <position position="78"/>
    </location>
    <ligand>
        <name>NADP(+)</name>
        <dbReference type="ChEBI" id="CHEBI:58349"/>
    </ligand>
</feature>
<comment type="catalytic activity">
    <reaction evidence="7">
        <text>D-glucose 6-phosphate + NADP(+) = 6-phospho-D-glucono-1,5-lactone + NADPH + H(+)</text>
        <dbReference type="Rhea" id="RHEA:15841"/>
        <dbReference type="ChEBI" id="CHEBI:15378"/>
        <dbReference type="ChEBI" id="CHEBI:57783"/>
        <dbReference type="ChEBI" id="CHEBI:57955"/>
        <dbReference type="ChEBI" id="CHEBI:58349"/>
        <dbReference type="ChEBI" id="CHEBI:61548"/>
        <dbReference type="EC" id="1.1.1.49"/>
    </reaction>
</comment>
<comment type="similarity">
    <text evidence="2 7">Belongs to the glucose-6-phosphate dehydrogenase family.</text>
</comment>
<dbReference type="GO" id="GO:0006006">
    <property type="term" value="P:glucose metabolic process"/>
    <property type="evidence" value="ECO:0007669"/>
    <property type="project" value="UniProtKB-KW"/>
</dbReference>
<dbReference type="SUPFAM" id="SSF55347">
    <property type="entry name" value="Glyceraldehyde-3-phosphate dehydrogenase-like, C-terminal domain"/>
    <property type="match status" value="1"/>
</dbReference>
<dbReference type="EMBL" id="SIHI01000042">
    <property type="protein sequence ID" value="TWT41647.1"/>
    <property type="molecule type" value="Genomic_DNA"/>
</dbReference>
<keyword evidence="11" id="KW-1185">Reference proteome</keyword>
<dbReference type="InterPro" id="IPR022675">
    <property type="entry name" value="G6P_DH_C"/>
</dbReference>
<dbReference type="GO" id="GO:0009051">
    <property type="term" value="P:pentose-phosphate shunt, oxidative branch"/>
    <property type="evidence" value="ECO:0007669"/>
    <property type="project" value="TreeGrafter"/>
</dbReference>
<feature type="binding site" evidence="7">
    <location>
        <position position="184"/>
    </location>
    <ligand>
        <name>NADP(+)</name>
        <dbReference type="ChEBI" id="CHEBI:58349"/>
    </ligand>
</feature>
<dbReference type="UniPathway" id="UPA00115">
    <property type="reaction ID" value="UER00408"/>
</dbReference>
<gene>
    <name evidence="7 10" type="primary">zwf</name>
    <name evidence="10" type="ORF">KOR42_47420</name>
</gene>
<evidence type="ECO:0000256" key="7">
    <source>
        <dbReference type="HAMAP-Rule" id="MF_00966"/>
    </source>
</evidence>
<sequence length="536" mass="60811">MNANKGRYRLSDRNFYLPVRIEGTMSDTPAPQLQINDSTLMIFGASGDLTGRKLVPALFKLFREGYLAQKCLIVGVARREKTHDEFREEMRSEVSDQVSEEVLNEFWSSFSSMLYYVETDLTSQADYVNLKSTIEELEQQRELPGNRVVYLATSPNLFLPSVENLSEAGLIPPDASKMRVVIEKPFGRDLDSAKQLSADLSKLLNEDQIYRIDHYLGKETVQNILLFRFGNAIFEPLFNRNHIEHVQITVAETQGIEGGRGGYYDQAGALRDVLQNHALQLLCLVAMEPPSLFEAEHIRDEKLKVLQILQPGRSGSVDSWAVAGQYAASSIKGEKVKAYLDEDRIDPDSRTESFVAVEAAIDNWRWAGVPFYLRTGKRMPSRVTEIAIQFKLPPLQLFDTVECEGSLCEPAKAHPNTLVFRIQPHEAISLTFSTKRPGMQYQVQPVEMDFDFEEQLAVSLPEAYERLLLDVMRADSTLFTRSDELEAAWKFVDPILNRWAEPDHRPELYPAGTWGPKGANQLLSRNGHYWRAPLGD</sequence>
<name>A0A5C5VU16_9PLAN</name>
<dbReference type="AlphaFoldDB" id="A0A5C5VU16"/>
<evidence type="ECO:0000313" key="11">
    <source>
        <dbReference type="Proteomes" id="UP000317243"/>
    </source>
</evidence>
<evidence type="ECO:0000256" key="5">
    <source>
        <dbReference type="ARBA" id="ARBA00023002"/>
    </source>
</evidence>
<dbReference type="InterPro" id="IPR022674">
    <property type="entry name" value="G6P_DH_NAD-bd"/>
</dbReference>
<keyword evidence="5 7" id="KW-0560">Oxidoreductase</keyword>
<evidence type="ECO:0000313" key="10">
    <source>
        <dbReference type="EMBL" id="TWT41647.1"/>
    </source>
</evidence>
<keyword evidence="4 7" id="KW-0521">NADP</keyword>
<keyword evidence="6 7" id="KW-0119">Carbohydrate metabolism</keyword>